<evidence type="ECO:0000313" key="2">
    <source>
        <dbReference type="EMBL" id="PWI65434.1"/>
    </source>
</evidence>
<name>A0A2U3DT71_PURLI</name>
<gene>
    <name evidence="2" type="ORF">PCL_07035</name>
</gene>
<evidence type="ECO:0008006" key="4">
    <source>
        <dbReference type="Google" id="ProtNLM"/>
    </source>
</evidence>
<dbReference type="AlphaFoldDB" id="A0A2U3DT71"/>
<proteinExistence type="predicted"/>
<feature type="region of interest" description="Disordered" evidence="1">
    <location>
        <begin position="87"/>
        <end position="107"/>
    </location>
</feature>
<sequence>MPRQRSKKNRDVKAGTANCQWGLCKKGNTLAETYNVDVVVVTRRPDGFLGGFQSRPGLMQELCQLSVEDALMGPDQFKSGRHQFFNTLRPSSGSTNSGPSPIPTKEDTSAMFDSLLDSDTPSLVSDTSTIESIEGLLEFPLTPSMFLPTPDLWPDTEVEAVEAGVSFGFATETISPGDILTDERAPDQVGENDSAPTKVCDVATIHHPTPISVRKKQAMLSLLDRYL</sequence>
<reference evidence="2 3" key="1">
    <citation type="journal article" date="2016" name="Front. Microbiol.">
        <title>Genome and transcriptome sequences reveal the specific parasitism of the nematophagous Purpureocillium lilacinum 36-1.</title>
        <authorList>
            <person name="Xie J."/>
            <person name="Li S."/>
            <person name="Mo C."/>
            <person name="Xiao X."/>
            <person name="Peng D."/>
            <person name="Wang G."/>
            <person name="Xiao Y."/>
        </authorList>
    </citation>
    <scope>NUCLEOTIDE SEQUENCE [LARGE SCALE GENOMIC DNA]</scope>
    <source>
        <strain evidence="2 3">36-1</strain>
    </source>
</reference>
<organism evidence="2 3">
    <name type="scientific">Purpureocillium lilacinum</name>
    <name type="common">Paecilomyces lilacinus</name>
    <dbReference type="NCBI Taxonomy" id="33203"/>
    <lineage>
        <taxon>Eukaryota</taxon>
        <taxon>Fungi</taxon>
        <taxon>Dikarya</taxon>
        <taxon>Ascomycota</taxon>
        <taxon>Pezizomycotina</taxon>
        <taxon>Sordariomycetes</taxon>
        <taxon>Hypocreomycetidae</taxon>
        <taxon>Hypocreales</taxon>
        <taxon>Ophiocordycipitaceae</taxon>
        <taxon>Purpureocillium</taxon>
    </lineage>
</organism>
<evidence type="ECO:0000313" key="3">
    <source>
        <dbReference type="Proteomes" id="UP000245956"/>
    </source>
</evidence>
<feature type="compositionally biased region" description="Low complexity" evidence="1">
    <location>
        <begin position="90"/>
        <end position="99"/>
    </location>
</feature>
<dbReference type="EMBL" id="LCWV01000033">
    <property type="protein sequence ID" value="PWI65434.1"/>
    <property type="molecule type" value="Genomic_DNA"/>
</dbReference>
<evidence type="ECO:0000256" key="1">
    <source>
        <dbReference type="SAM" id="MobiDB-lite"/>
    </source>
</evidence>
<comment type="caution">
    <text evidence="2">The sequence shown here is derived from an EMBL/GenBank/DDBJ whole genome shotgun (WGS) entry which is preliminary data.</text>
</comment>
<dbReference type="Proteomes" id="UP000245956">
    <property type="component" value="Unassembled WGS sequence"/>
</dbReference>
<protein>
    <recommendedName>
        <fullName evidence="4">MADS-box domain-containing protein</fullName>
    </recommendedName>
</protein>
<accession>A0A2U3DT71</accession>